<dbReference type="InterPro" id="IPR040690">
    <property type="entry name" value="FtsX_ECD"/>
</dbReference>
<proteinExistence type="inferred from homology"/>
<evidence type="ECO:0000313" key="14">
    <source>
        <dbReference type="EMBL" id="EGL82764.1"/>
    </source>
</evidence>
<dbReference type="Pfam" id="PF18075">
    <property type="entry name" value="FtsX_ECD"/>
    <property type="match status" value="1"/>
</dbReference>
<organism evidence="14 16">
    <name type="scientific">Caldalkalibacillus thermarum (strain TA2.A1)</name>
    <dbReference type="NCBI Taxonomy" id="986075"/>
    <lineage>
        <taxon>Bacteria</taxon>
        <taxon>Bacillati</taxon>
        <taxon>Bacillota</taxon>
        <taxon>Bacilli</taxon>
        <taxon>Bacillales</taxon>
        <taxon>Bacillaceae</taxon>
        <taxon>Caldalkalibacillus</taxon>
    </lineage>
</organism>
<feature type="transmembrane region" description="Helical" evidence="11">
    <location>
        <begin position="267"/>
        <end position="291"/>
    </location>
</feature>
<dbReference type="GO" id="GO:0051301">
    <property type="term" value="P:cell division"/>
    <property type="evidence" value="ECO:0007669"/>
    <property type="project" value="UniProtKB-KW"/>
</dbReference>
<keyword evidence="7 11" id="KW-1133">Transmembrane helix</keyword>
<feature type="transmembrane region" description="Helical" evidence="11">
    <location>
        <begin position="21"/>
        <end position="46"/>
    </location>
</feature>
<reference evidence="14 16" key="1">
    <citation type="journal article" date="2011" name="J. Bacteriol.">
        <title>Draft genome sequence of the thermoalkaliphilic Caldalkalibacillus thermarum strain TA2.A1.</title>
        <authorList>
            <person name="Kalamorz F."/>
            <person name="Keis S."/>
            <person name="McMillan D.G."/>
            <person name="Olsson K."/>
            <person name="Stanton J.A."/>
            <person name="Stockwell P."/>
            <person name="Black M.A."/>
            <person name="Klingeman D.M."/>
            <person name="Land M.L."/>
            <person name="Han C.S."/>
            <person name="Martin S.L."/>
            <person name="Becher S.A."/>
            <person name="Peddie C.J."/>
            <person name="Morgan H.W."/>
            <person name="Matthies D."/>
            <person name="Preiss L."/>
            <person name="Meier T."/>
            <person name="Brown S.D."/>
            <person name="Cook G.M."/>
        </authorList>
    </citation>
    <scope>NUCLEOTIDE SEQUENCE [LARGE SCALE GENOMIC DNA]</scope>
    <source>
        <strain evidence="14 16">TA2.A1</strain>
    </source>
</reference>
<keyword evidence="17" id="KW-1185">Reference proteome</keyword>
<evidence type="ECO:0000256" key="9">
    <source>
        <dbReference type="ARBA" id="ARBA00023306"/>
    </source>
</evidence>
<evidence type="ECO:0000256" key="10">
    <source>
        <dbReference type="PIRNR" id="PIRNR003097"/>
    </source>
</evidence>
<reference evidence="15 17" key="2">
    <citation type="journal article" date="2020" name="Extremophiles">
        <title>Genomic analysis of Caldalkalibacillus thermarum TA2.A1 reveals aerobic alkaliphilic metabolism and evolutionary hallmarks linking alkaliphilic bacteria and plant life.</title>
        <authorList>
            <person name="de Jong S.I."/>
            <person name="van den Broek M.A."/>
            <person name="Merkel A.Y."/>
            <person name="de la Torre Cortes P."/>
            <person name="Kalamorz F."/>
            <person name="Cook G.M."/>
            <person name="van Loosdrecht M.C.M."/>
            <person name="McMillan D.G.G."/>
        </authorList>
    </citation>
    <scope>NUCLEOTIDE SEQUENCE [LARGE SCALE GENOMIC DNA]</scope>
    <source>
        <strain evidence="15 17">TA2.A1</strain>
    </source>
</reference>
<feature type="transmembrane region" description="Helical" evidence="11">
    <location>
        <begin position="225"/>
        <end position="247"/>
    </location>
</feature>
<evidence type="ECO:0000256" key="8">
    <source>
        <dbReference type="ARBA" id="ARBA00023136"/>
    </source>
</evidence>
<evidence type="ECO:0000313" key="16">
    <source>
        <dbReference type="Proteomes" id="UP000010716"/>
    </source>
</evidence>
<comment type="function">
    <text evidence="10">Part of the ABC transporter FtsEX involved in asymmetric cellular division facilitating the initiation of sporulation.</text>
</comment>
<evidence type="ECO:0000259" key="13">
    <source>
        <dbReference type="Pfam" id="PF18075"/>
    </source>
</evidence>
<keyword evidence="6 11" id="KW-0812">Transmembrane</keyword>
<dbReference type="Gene3D" id="3.30.70.3040">
    <property type="match status" value="1"/>
</dbReference>
<keyword evidence="9 10" id="KW-0131">Cell cycle</keyword>
<dbReference type="AlphaFoldDB" id="F5L7A3"/>
<keyword evidence="5 10" id="KW-0132">Cell division</keyword>
<reference evidence="15" key="3">
    <citation type="submission" date="2021-08" db="EMBL/GenBank/DDBJ databases">
        <authorList>
            <person name="de Jong S."/>
            <person name="van den Broek M."/>
            <person name="Merkel A."/>
            <person name="de la Torre Cortes P."/>
            <person name="Kalamorz F."/>
            <person name="Cook G."/>
            <person name="van Loosdrecht M."/>
            <person name="McMillan D."/>
        </authorList>
    </citation>
    <scope>NUCLEOTIDE SEQUENCE</scope>
    <source>
        <strain evidence="15">TA2.A1</strain>
    </source>
</reference>
<dbReference type="InterPro" id="IPR004513">
    <property type="entry name" value="FtsX"/>
</dbReference>
<evidence type="ECO:0000256" key="11">
    <source>
        <dbReference type="SAM" id="Phobius"/>
    </source>
</evidence>
<dbReference type="PIRSF" id="PIRSF003097">
    <property type="entry name" value="FtsX"/>
    <property type="match status" value="1"/>
</dbReference>
<dbReference type="RefSeq" id="WP_007504777.1">
    <property type="nucleotide sequence ID" value="NZ_AFCE01000139.1"/>
</dbReference>
<feature type="domain" description="ABC3 transporter permease C-terminal" evidence="12">
    <location>
        <begin position="175"/>
        <end position="294"/>
    </location>
</feature>
<dbReference type="PANTHER" id="PTHR47755">
    <property type="entry name" value="CELL DIVISION PROTEIN FTSX"/>
    <property type="match status" value="1"/>
</dbReference>
<evidence type="ECO:0000256" key="7">
    <source>
        <dbReference type="ARBA" id="ARBA00022989"/>
    </source>
</evidence>
<dbReference type="PANTHER" id="PTHR47755:SF1">
    <property type="entry name" value="CELL DIVISION PROTEIN FTSX"/>
    <property type="match status" value="1"/>
</dbReference>
<dbReference type="Proteomes" id="UP000010716">
    <property type="component" value="Unassembled WGS sequence"/>
</dbReference>
<evidence type="ECO:0000313" key="17">
    <source>
        <dbReference type="Proteomes" id="UP000825179"/>
    </source>
</evidence>
<dbReference type="NCBIfam" id="NF038347">
    <property type="entry name" value="FtsX_Gpos"/>
    <property type="match status" value="1"/>
</dbReference>
<evidence type="ECO:0000256" key="3">
    <source>
        <dbReference type="ARBA" id="ARBA00021907"/>
    </source>
</evidence>
<dbReference type="Proteomes" id="UP000825179">
    <property type="component" value="Chromosome"/>
</dbReference>
<dbReference type="EMBL" id="AFCE01000139">
    <property type="protein sequence ID" value="EGL82764.1"/>
    <property type="molecule type" value="Genomic_DNA"/>
</dbReference>
<keyword evidence="4 10" id="KW-1003">Cell membrane</keyword>
<name>F5L7A3_CALTT</name>
<dbReference type="InterPro" id="IPR058204">
    <property type="entry name" value="FtsX_firmicutes-type"/>
</dbReference>
<dbReference type="EMBL" id="CP082237">
    <property type="protein sequence ID" value="QZT33911.1"/>
    <property type="molecule type" value="Genomic_DNA"/>
</dbReference>
<evidence type="ECO:0000313" key="15">
    <source>
        <dbReference type="EMBL" id="QZT33911.1"/>
    </source>
</evidence>
<dbReference type="KEGG" id="cthu:HUR95_00220"/>
<gene>
    <name evidence="15" type="primary">ftsX</name>
    <name evidence="14" type="ORF">CathTA2_1703</name>
    <name evidence="15" type="ORF">HUR95_00220</name>
</gene>
<dbReference type="eggNOG" id="COG2177">
    <property type="taxonomic scope" value="Bacteria"/>
</dbReference>
<evidence type="ECO:0000256" key="2">
    <source>
        <dbReference type="ARBA" id="ARBA00007379"/>
    </source>
</evidence>
<feature type="transmembrane region" description="Helical" evidence="11">
    <location>
        <begin position="172"/>
        <end position="192"/>
    </location>
</feature>
<accession>F5L7A3</accession>
<feature type="domain" description="FtsX extracellular" evidence="13">
    <location>
        <begin position="60"/>
        <end position="152"/>
    </location>
</feature>
<comment type="similarity">
    <text evidence="2 10">Belongs to the ABC-4 integral membrane protein family. FtsX subfamily.</text>
</comment>
<protein>
    <recommendedName>
        <fullName evidence="3 10">Cell division protein FtsX</fullName>
    </recommendedName>
</protein>
<sequence length="297" mass="33082">MKIRTFGRHIREGVKNVVRNGWMTVASITSVSITLLVLGCILLLAFNINHLAGNIESEAEVRVLLELEATDEDIRKVEQAITAIPEVESVTFISGEEALDELIENLGEEGRHFEEFKGENVLPHTFIVRTADPQDIHQVAADIREIDGVYKVNDGGETTRTLFSVTQTIRNVGLVFIIGLAFTAMLLIANTIKMTITARKREIEIMKLVGATNSFVRWPFFIEGLILGIVGALIPIGVLTFGYYQLLENAYRTVKLPFFDLLPLVPLMYQIALILLGIGAFIGIWGSLISVRRFLKV</sequence>
<dbReference type="InterPro" id="IPR003838">
    <property type="entry name" value="ABC3_permease_C"/>
</dbReference>
<keyword evidence="8 10" id="KW-0472">Membrane</keyword>
<evidence type="ECO:0000259" key="12">
    <source>
        <dbReference type="Pfam" id="PF02687"/>
    </source>
</evidence>
<evidence type="ECO:0000256" key="4">
    <source>
        <dbReference type="ARBA" id="ARBA00022475"/>
    </source>
</evidence>
<dbReference type="GO" id="GO:0005886">
    <property type="term" value="C:plasma membrane"/>
    <property type="evidence" value="ECO:0007669"/>
    <property type="project" value="UniProtKB-SubCell"/>
</dbReference>
<dbReference type="OrthoDB" id="9812531at2"/>
<dbReference type="Pfam" id="PF02687">
    <property type="entry name" value="FtsX"/>
    <property type="match status" value="1"/>
</dbReference>
<evidence type="ECO:0000256" key="1">
    <source>
        <dbReference type="ARBA" id="ARBA00004651"/>
    </source>
</evidence>
<comment type="subcellular location">
    <subcellularLocation>
        <location evidence="1">Cell membrane</location>
        <topology evidence="1">Multi-pass membrane protein</topology>
    </subcellularLocation>
</comment>
<evidence type="ECO:0000256" key="5">
    <source>
        <dbReference type="ARBA" id="ARBA00022618"/>
    </source>
</evidence>
<evidence type="ECO:0000256" key="6">
    <source>
        <dbReference type="ARBA" id="ARBA00022692"/>
    </source>
</evidence>